<dbReference type="Gene3D" id="3.40.50.200">
    <property type="entry name" value="Peptidase S8/S53 domain"/>
    <property type="match status" value="1"/>
</dbReference>
<dbReference type="PROSITE" id="PS00138">
    <property type="entry name" value="SUBTILASE_SER"/>
    <property type="match status" value="1"/>
</dbReference>
<feature type="signal peptide" evidence="17">
    <location>
        <begin position="1"/>
        <end position="19"/>
    </location>
</feature>
<dbReference type="PROSITE" id="PS00137">
    <property type="entry name" value="SUBTILASE_HIS"/>
    <property type="match status" value="1"/>
</dbReference>
<dbReference type="SUPFAM" id="SSF52743">
    <property type="entry name" value="Subtilisin-like"/>
    <property type="match status" value="1"/>
</dbReference>
<evidence type="ECO:0000256" key="12">
    <source>
        <dbReference type="ARBA" id="ARBA00023180"/>
    </source>
</evidence>
<feature type="region of interest" description="Disordered" evidence="15">
    <location>
        <begin position="646"/>
        <end position="715"/>
    </location>
</feature>
<evidence type="ECO:0000256" key="16">
    <source>
        <dbReference type="SAM" id="Phobius"/>
    </source>
</evidence>
<dbReference type="InterPro" id="IPR002884">
    <property type="entry name" value="P_dom"/>
</dbReference>
<keyword evidence="7 14" id="KW-0720">Serine protease</keyword>
<evidence type="ECO:0000256" key="7">
    <source>
        <dbReference type="ARBA" id="ARBA00022825"/>
    </source>
</evidence>
<feature type="chain" id="PRO_5005839717" description="P/Homo B domain-containing protein" evidence="17">
    <location>
        <begin position="20"/>
        <end position="842"/>
    </location>
</feature>
<keyword evidence="6 14" id="KW-0378">Hydrolase</keyword>
<comment type="caution">
    <text evidence="19">The sequence shown here is derived from an EMBL/GenBank/DDBJ whole genome shotgun (WGS) entry which is preliminary data.</text>
</comment>
<protein>
    <recommendedName>
        <fullName evidence="18">P/Homo B domain-containing protein</fullName>
    </recommendedName>
</protein>
<dbReference type="InterPro" id="IPR036852">
    <property type="entry name" value="Peptidase_S8/S53_dom_sf"/>
</dbReference>
<dbReference type="InterPro" id="IPR023827">
    <property type="entry name" value="Peptidase_S8_Asp-AS"/>
</dbReference>
<gene>
    <name evidence="19" type="ORF">ACN38_g4872</name>
</gene>
<dbReference type="GO" id="GO:0005802">
    <property type="term" value="C:trans-Golgi network"/>
    <property type="evidence" value="ECO:0007669"/>
    <property type="project" value="TreeGrafter"/>
</dbReference>
<dbReference type="PROSITE" id="PS51829">
    <property type="entry name" value="P_HOMO_B"/>
    <property type="match status" value="1"/>
</dbReference>
<dbReference type="InterPro" id="IPR034182">
    <property type="entry name" value="Kexin/furin"/>
</dbReference>
<keyword evidence="10 16" id="KW-0472">Membrane</keyword>
<sequence>MRIVSGITAALGLAGAVSANLHPRSQETRDFFALHLDDTTSPSHIAQVLGARHEGQIGQLDGHHTFSLPREQTAQFDTLLNDLRTRRKLRRRSDVGIDSRGASDDPLDKILWSHKIAPARQRLQKRLPPVTVPYKTLDKRDNAQAVAFQKNAMSSLGITDPIFREQWHLLNTLQPGNDLNVTGLWLEGITGKGVATAVVDDGLDMDSNDLKPNYLPEGSWDFNEGLPDPRPLLLDDKHGTRCCGEIAAAKNDVCGVGVAYDSKIAGIRILSKPIDDVDEAAAINFAYQKNDIYSCSWGPFDDGATMDAPGILIKRAIANGIQKGRGGKGSVYVFAAGNGAASGDNCNFDGYTNSIYSITVGAIDREGKHPSYSESCSAQLVVAYSSGSGDYIHTTDVGANKCFSGHGGTSAAGPLAAGSVALALSARPELTWRDLQYLMVETAIPVSEDDGSWQVLPSGRKFSHDWGFGKVDTYTMVQLAKTWDLVKPQAWLHSPWLRVHQDIPQGSQGLLSRYAVTADQLKEANVAKLEHVTVTMNVNHTRRGDISVELHSPGGIVSYLSVAREKDNMPVGYEDWTFMSVAHWGESPIGEWSIVVKDSNVNEYSGTFIDWRLNLWGEAADAAKQKLHPLPDEHDDDHTYEDAPVATTSITSAPTKTPTPANPDDHHDRPVNAKPKPTSTKPTPVEPTPLEDLKNPTNTTGSEAETSSPSSADSGYISSWLPTFGASKRTQIWVYASLAMIITFFIGLGVYFQLQRMKRRRTTAHDDYEFEMIEDEDEMQPMTGASGRTQRRGGELYNAFAGESDEEMFSDDDEPYRDGLANTQEKDGQDGTSHGGPHQEKP</sequence>
<dbReference type="Pfam" id="PF01483">
    <property type="entry name" value="P_proprotein"/>
    <property type="match status" value="1"/>
</dbReference>
<dbReference type="FunFam" id="2.60.120.260:FF:000026">
    <property type="entry name" value="proprotein convertase subtilisin/kexin type 7"/>
    <property type="match status" value="1"/>
</dbReference>
<name>A0A0M9WGQ1_9EURO</name>
<dbReference type="OrthoDB" id="300641at2759"/>
<evidence type="ECO:0000256" key="11">
    <source>
        <dbReference type="ARBA" id="ARBA00023145"/>
    </source>
</evidence>
<feature type="compositionally biased region" description="Polar residues" evidence="15">
    <location>
        <begin position="695"/>
        <end position="715"/>
    </location>
</feature>
<dbReference type="InterPro" id="IPR022398">
    <property type="entry name" value="Peptidase_S8_His-AS"/>
</dbReference>
<dbReference type="GO" id="GO:0016485">
    <property type="term" value="P:protein processing"/>
    <property type="evidence" value="ECO:0007669"/>
    <property type="project" value="TreeGrafter"/>
</dbReference>
<keyword evidence="11" id="KW-0865">Zymogen</keyword>
<dbReference type="InterPro" id="IPR000209">
    <property type="entry name" value="Peptidase_S8/S53_dom"/>
</dbReference>
<dbReference type="CDD" id="cd04059">
    <property type="entry name" value="Peptidases_S8_Protein_convertases_Kexins_Furin-like"/>
    <property type="match status" value="1"/>
</dbReference>
<proteinExistence type="inferred from homology"/>
<dbReference type="FunFam" id="3.40.50.200:FF:000005">
    <property type="entry name" value="Proprotein convertase subtilisin/kexin type 7"/>
    <property type="match status" value="1"/>
</dbReference>
<dbReference type="GO" id="GO:0007323">
    <property type="term" value="P:peptide pheromone maturation"/>
    <property type="evidence" value="ECO:0007669"/>
    <property type="project" value="UniProtKB-ARBA"/>
</dbReference>
<evidence type="ECO:0000256" key="17">
    <source>
        <dbReference type="SAM" id="SignalP"/>
    </source>
</evidence>
<accession>A0A0M9WGQ1</accession>
<dbReference type="EMBL" id="LHQQ01000065">
    <property type="protein sequence ID" value="KOS44213.1"/>
    <property type="molecule type" value="Genomic_DNA"/>
</dbReference>
<feature type="compositionally biased region" description="Acidic residues" evidence="15">
    <location>
        <begin position="803"/>
        <end position="815"/>
    </location>
</feature>
<evidence type="ECO:0000256" key="5">
    <source>
        <dbReference type="ARBA" id="ARBA00022729"/>
    </source>
</evidence>
<feature type="compositionally biased region" description="Polar residues" evidence="15">
    <location>
        <begin position="646"/>
        <end position="659"/>
    </location>
</feature>
<keyword evidence="3 14" id="KW-0645">Protease</keyword>
<feature type="compositionally biased region" description="Low complexity" evidence="15">
    <location>
        <begin position="674"/>
        <end position="683"/>
    </location>
</feature>
<evidence type="ECO:0000256" key="6">
    <source>
        <dbReference type="ARBA" id="ARBA00022801"/>
    </source>
</evidence>
<keyword evidence="8" id="KW-0106">Calcium</keyword>
<feature type="region of interest" description="Disordered" evidence="15">
    <location>
        <begin position="799"/>
        <end position="842"/>
    </location>
</feature>
<dbReference type="AlphaFoldDB" id="A0A0M9WGQ1"/>
<keyword evidence="20" id="KW-1185">Reference proteome</keyword>
<feature type="active site" description="Charge relay system" evidence="13 14">
    <location>
        <position position="200"/>
    </location>
</feature>
<evidence type="ECO:0000256" key="13">
    <source>
        <dbReference type="PIRSR" id="PIRSR615500-1"/>
    </source>
</evidence>
<evidence type="ECO:0000256" key="15">
    <source>
        <dbReference type="SAM" id="MobiDB-lite"/>
    </source>
</evidence>
<feature type="transmembrane region" description="Helical" evidence="16">
    <location>
        <begin position="732"/>
        <end position="752"/>
    </location>
</feature>
<evidence type="ECO:0000256" key="1">
    <source>
        <dbReference type="ARBA" id="ARBA00004370"/>
    </source>
</evidence>
<evidence type="ECO:0000256" key="9">
    <source>
        <dbReference type="ARBA" id="ARBA00022989"/>
    </source>
</evidence>
<dbReference type="GO" id="GO:0004252">
    <property type="term" value="F:serine-type endopeptidase activity"/>
    <property type="evidence" value="ECO:0007669"/>
    <property type="project" value="UniProtKB-UniRule"/>
</dbReference>
<keyword evidence="9 16" id="KW-1133">Transmembrane helix</keyword>
<dbReference type="Gene3D" id="2.60.120.260">
    <property type="entry name" value="Galactose-binding domain-like"/>
    <property type="match status" value="1"/>
</dbReference>
<comment type="subcellular location">
    <subcellularLocation>
        <location evidence="1">Membrane</location>
    </subcellularLocation>
</comment>
<organism evidence="19 20">
    <name type="scientific">Penicillium nordicum</name>
    <dbReference type="NCBI Taxonomy" id="229535"/>
    <lineage>
        <taxon>Eukaryota</taxon>
        <taxon>Fungi</taxon>
        <taxon>Dikarya</taxon>
        <taxon>Ascomycota</taxon>
        <taxon>Pezizomycotina</taxon>
        <taxon>Eurotiomycetes</taxon>
        <taxon>Eurotiomycetidae</taxon>
        <taxon>Eurotiales</taxon>
        <taxon>Aspergillaceae</taxon>
        <taxon>Penicillium</taxon>
    </lineage>
</organism>
<evidence type="ECO:0000256" key="3">
    <source>
        <dbReference type="ARBA" id="ARBA00022670"/>
    </source>
</evidence>
<dbReference type="GO" id="GO:0000139">
    <property type="term" value="C:Golgi membrane"/>
    <property type="evidence" value="ECO:0007669"/>
    <property type="project" value="TreeGrafter"/>
</dbReference>
<reference evidence="19 20" key="1">
    <citation type="submission" date="2015-08" db="EMBL/GenBank/DDBJ databases">
        <title>Genome sequencing of Penicillium nordicum.</title>
        <authorList>
            <person name="Nguyen H.D."/>
            <person name="Seifert K.A."/>
        </authorList>
    </citation>
    <scope>NUCLEOTIDE SEQUENCE [LARGE SCALE GENOMIC DNA]</scope>
    <source>
        <strain evidence="19 20">DAOMC 185683</strain>
    </source>
</reference>
<feature type="active site" description="Charge relay system" evidence="13 14">
    <location>
        <position position="238"/>
    </location>
</feature>
<dbReference type="InterPro" id="IPR015500">
    <property type="entry name" value="Peptidase_S8_subtilisin-rel"/>
</dbReference>
<keyword evidence="12" id="KW-0325">Glycoprotein</keyword>
<dbReference type="PANTHER" id="PTHR42884">
    <property type="entry name" value="PROPROTEIN CONVERTASE SUBTILISIN/KEXIN-RELATED"/>
    <property type="match status" value="1"/>
</dbReference>
<evidence type="ECO:0000259" key="18">
    <source>
        <dbReference type="PROSITE" id="PS51829"/>
    </source>
</evidence>
<keyword evidence="4 16" id="KW-0812">Transmembrane</keyword>
<dbReference type="PROSITE" id="PS00136">
    <property type="entry name" value="SUBTILASE_ASP"/>
    <property type="match status" value="1"/>
</dbReference>
<keyword evidence="5 17" id="KW-0732">Signal</keyword>
<comment type="similarity">
    <text evidence="2">Belongs to the peptidase S8 family. Furin subfamily.</text>
</comment>
<dbReference type="PROSITE" id="PS51892">
    <property type="entry name" value="SUBTILASE"/>
    <property type="match status" value="1"/>
</dbReference>
<evidence type="ECO:0000256" key="10">
    <source>
        <dbReference type="ARBA" id="ARBA00023136"/>
    </source>
</evidence>
<dbReference type="PRINTS" id="PR00723">
    <property type="entry name" value="SUBTILISIN"/>
</dbReference>
<dbReference type="Pfam" id="PF00082">
    <property type="entry name" value="Peptidase_S8"/>
    <property type="match status" value="1"/>
</dbReference>
<evidence type="ECO:0000256" key="4">
    <source>
        <dbReference type="ARBA" id="ARBA00022692"/>
    </source>
</evidence>
<evidence type="ECO:0000256" key="14">
    <source>
        <dbReference type="PROSITE-ProRule" id="PRU01240"/>
    </source>
</evidence>
<evidence type="ECO:0000256" key="2">
    <source>
        <dbReference type="ARBA" id="ARBA00005325"/>
    </source>
</evidence>
<feature type="active site" description="Charge relay system" evidence="13 14">
    <location>
        <position position="410"/>
    </location>
</feature>
<dbReference type="PANTHER" id="PTHR42884:SF14">
    <property type="entry name" value="NEUROENDOCRINE CONVERTASE 1"/>
    <property type="match status" value="1"/>
</dbReference>
<dbReference type="STRING" id="229535.A0A0M9WGQ1"/>
<evidence type="ECO:0000313" key="20">
    <source>
        <dbReference type="Proteomes" id="UP000037696"/>
    </source>
</evidence>
<evidence type="ECO:0000313" key="19">
    <source>
        <dbReference type="EMBL" id="KOS44213.1"/>
    </source>
</evidence>
<feature type="domain" description="P/Homo B" evidence="18">
    <location>
        <begin position="486"/>
        <end position="621"/>
    </location>
</feature>
<dbReference type="InterPro" id="IPR023828">
    <property type="entry name" value="Peptidase_S8_Ser-AS"/>
</dbReference>
<dbReference type="InterPro" id="IPR008979">
    <property type="entry name" value="Galactose-bd-like_sf"/>
</dbReference>
<dbReference type="SUPFAM" id="SSF49785">
    <property type="entry name" value="Galactose-binding domain-like"/>
    <property type="match status" value="1"/>
</dbReference>
<evidence type="ECO:0000256" key="8">
    <source>
        <dbReference type="ARBA" id="ARBA00022837"/>
    </source>
</evidence>
<dbReference type="Proteomes" id="UP000037696">
    <property type="component" value="Unassembled WGS sequence"/>
</dbReference>